<accession>A0A3S3AGD9</accession>
<keyword evidence="3" id="KW-0408">Iron</keyword>
<keyword evidence="4" id="KW-0411">Iron-sulfur</keyword>
<dbReference type="InterPro" id="IPR017941">
    <property type="entry name" value="Rieske_2Fe-2S"/>
</dbReference>
<feature type="domain" description="Rieske" evidence="6">
    <location>
        <begin position="201"/>
        <end position="304"/>
    </location>
</feature>
<dbReference type="AlphaFoldDB" id="A0A3S3AGD9"/>
<dbReference type="Pfam" id="PF00355">
    <property type="entry name" value="Rieske"/>
    <property type="match status" value="1"/>
</dbReference>
<dbReference type="OrthoDB" id="9798220at2"/>
<evidence type="ECO:0000256" key="2">
    <source>
        <dbReference type="ARBA" id="ARBA00022723"/>
    </source>
</evidence>
<comment type="caution">
    <text evidence="7">The sequence shown here is derived from an EMBL/GenBank/DDBJ whole genome shotgun (WGS) entry which is preliminary data.</text>
</comment>
<dbReference type="GO" id="GO:0051537">
    <property type="term" value="F:2 iron, 2 sulfur cluster binding"/>
    <property type="evidence" value="ECO:0007669"/>
    <property type="project" value="UniProtKB-KW"/>
</dbReference>
<dbReference type="Pfam" id="PF01106">
    <property type="entry name" value="NifU"/>
    <property type="match status" value="1"/>
</dbReference>
<evidence type="ECO:0000256" key="1">
    <source>
        <dbReference type="ARBA" id="ARBA00022714"/>
    </source>
</evidence>
<evidence type="ECO:0000313" key="8">
    <source>
        <dbReference type="Proteomes" id="UP000286208"/>
    </source>
</evidence>
<evidence type="ECO:0000256" key="4">
    <source>
        <dbReference type="ARBA" id="ARBA00023014"/>
    </source>
</evidence>
<sequence length="312" mass="32488">MASVHDETRSETHESDRWRGAGDRIEALLDAASAGGPVARERAEQLVREVVDLYGEALDRILAVAARTPGLVDELARDELVSSVLLVSGLHPHDVETRVRTALDNVRPYLGSHGGDVELVEVTADGVVRLRLLGSCHGCPSSAVTLQLAVEGAVQAAAPETTAIEVETDTAEPAAATPGVFSVDSLMSHVRDSGQQPGTWVSAPEFAEIGAGEVGGFTVGGLAMLVCRIGDELFAYRDRCPSCGNSMAGAVMQRRAGGAVGDAVVRCPTCRAHYDVRRAGAAVETSGDHLDPLPVLVRDGVLSVAVPTAVTG</sequence>
<dbReference type="GO" id="GO:0016705">
    <property type="term" value="F:oxidoreductase activity, acting on paired donors, with incorporation or reduction of molecular oxygen"/>
    <property type="evidence" value="ECO:0007669"/>
    <property type="project" value="UniProtKB-ARBA"/>
</dbReference>
<dbReference type="SUPFAM" id="SSF117916">
    <property type="entry name" value="Fe-S cluster assembly (FSCA) domain-like"/>
    <property type="match status" value="1"/>
</dbReference>
<keyword evidence="2" id="KW-0479">Metal-binding</keyword>
<dbReference type="PANTHER" id="PTHR11178">
    <property type="entry name" value="IRON-SULFUR CLUSTER SCAFFOLD PROTEIN NFU-RELATED"/>
    <property type="match status" value="1"/>
</dbReference>
<dbReference type="InterPro" id="IPR034904">
    <property type="entry name" value="FSCA_dom_sf"/>
</dbReference>
<evidence type="ECO:0000256" key="5">
    <source>
        <dbReference type="ARBA" id="ARBA00049958"/>
    </source>
</evidence>
<evidence type="ECO:0000313" key="7">
    <source>
        <dbReference type="EMBL" id="RVW09458.1"/>
    </source>
</evidence>
<comment type="function">
    <text evidence="5">May be involved in the formation or repair of [Fe-S] clusters present in iron-sulfur proteins.</text>
</comment>
<dbReference type="InterPro" id="IPR001075">
    <property type="entry name" value="NIF_FeS_clus_asmbl_NifU_C"/>
</dbReference>
<dbReference type="RefSeq" id="WP_127916261.1">
    <property type="nucleotide sequence ID" value="NZ_RKLP01000005.1"/>
</dbReference>
<dbReference type="InterPro" id="IPR036922">
    <property type="entry name" value="Rieske_2Fe-2S_sf"/>
</dbReference>
<proteinExistence type="predicted"/>
<dbReference type="Gene3D" id="3.30.300.130">
    <property type="entry name" value="Fe-S cluster assembly (FSCA)"/>
    <property type="match status" value="1"/>
</dbReference>
<dbReference type="SUPFAM" id="SSF50022">
    <property type="entry name" value="ISP domain"/>
    <property type="match status" value="1"/>
</dbReference>
<organism evidence="7 8">
    <name type="scientific">Prescottella agglutinans</name>
    <dbReference type="NCBI Taxonomy" id="1644129"/>
    <lineage>
        <taxon>Bacteria</taxon>
        <taxon>Bacillati</taxon>
        <taxon>Actinomycetota</taxon>
        <taxon>Actinomycetes</taxon>
        <taxon>Mycobacteriales</taxon>
        <taxon>Nocardiaceae</taxon>
        <taxon>Prescottella</taxon>
    </lineage>
</organism>
<dbReference type="Proteomes" id="UP000286208">
    <property type="component" value="Unassembled WGS sequence"/>
</dbReference>
<dbReference type="GO" id="GO:0005506">
    <property type="term" value="F:iron ion binding"/>
    <property type="evidence" value="ECO:0007669"/>
    <property type="project" value="InterPro"/>
</dbReference>
<name>A0A3S3AGD9_9NOCA</name>
<dbReference type="PROSITE" id="PS51296">
    <property type="entry name" value="RIESKE"/>
    <property type="match status" value="1"/>
</dbReference>
<dbReference type="Gene3D" id="2.102.10.10">
    <property type="entry name" value="Rieske [2Fe-2S] iron-sulphur domain"/>
    <property type="match status" value="1"/>
</dbReference>
<keyword evidence="8" id="KW-1185">Reference proteome</keyword>
<evidence type="ECO:0000259" key="6">
    <source>
        <dbReference type="PROSITE" id="PS51296"/>
    </source>
</evidence>
<keyword evidence="1" id="KW-0001">2Fe-2S</keyword>
<protein>
    <recommendedName>
        <fullName evidence="6">Rieske domain-containing protein</fullName>
    </recommendedName>
</protein>
<reference evidence="7 8" key="1">
    <citation type="submission" date="2018-11" db="EMBL/GenBank/DDBJ databases">
        <title>Rhodococcus spongicola sp. nov. and Rhodococcus xishaensis sp. nov. from marine sponges.</title>
        <authorList>
            <person name="Li L."/>
            <person name="Lin H.W."/>
        </authorList>
    </citation>
    <scope>NUCLEOTIDE SEQUENCE [LARGE SCALE GENOMIC DNA]</scope>
    <source>
        <strain evidence="7 8">CCTCC AB2014297</strain>
    </source>
</reference>
<dbReference type="GO" id="GO:0004497">
    <property type="term" value="F:monooxygenase activity"/>
    <property type="evidence" value="ECO:0007669"/>
    <property type="project" value="UniProtKB-ARBA"/>
</dbReference>
<evidence type="ECO:0000256" key="3">
    <source>
        <dbReference type="ARBA" id="ARBA00023004"/>
    </source>
</evidence>
<gene>
    <name evidence="7" type="ORF">EGT67_11790</name>
</gene>
<dbReference type="GO" id="GO:0016226">
    <property type="term" value="P:iron-sulfur cluster assembly"/>
    <property type="evidence" value="ECO:0007669"/>
    <property type="project" value="InterPro"/>
</dbReference>
<dbReference type="EMBL" id="RKLP01000005">
    <property type="protein sequence ID" value="RVW09458.1"/>
    <property type="molecule type" value="Genomic_DNA"/>
</dbReference>
<dbReference type="PANTHER" id="PTHR11178:SF51">
    <property type="entry name" value="FE_S BIOGENESIS PROTEIN NFUA"/>
    <property type="match status" value="1"/>
</dbReference>